<keyword evidence="2" id="KW-0012">Acyltransferase</keyword>
<dbReference type="Gene3D" id="3.40.630.90">
    <property type="match status" value="1"/>
</dbReference>
<keyword evidence="3" id="KW-1185">Reference proteome</keyword>
<evidence type="ECO:0000313" key="3">
    <source>
        <dbReference type="Proteomes" id="UP001204151"/>
    </source>
</evidence>
<dbReference type="Pfam" id="PF13508">
    <property type="entry name" value="Acetyltransf_7"/>
    <property type="match status" value="1"/>
</dbReference>
<dbReference type="Gene3D" id="3.40.630.30">
    <property type="match status" value="1"/>
</dbReference>
<dbReference type="EC" id="2.3.1.-" evidence="2"/>
<dbReference type="PANTHER" id="PTHR47237">
    <property type="entry name" value="SLL0310 PROTEIN"/>
    <property type="match status" value="1"/>
</dbReference>
<protein>
    <submittedName>
        <fullName evidence="2">GNAT family N-acetyltransferase</fullName>
        <ecNumber evidence="2">2.3.1.-</ecNumber>
    </submittedName>
</protein>
<keyword evidence="2" id="KW-0808">Transferase</keyword>
<dbReference type="PANTHER" id="PTHR47237:SF2">
    <property type="entry name" value="BLL4206 PROTEIN"/>
    <property type="match status" value="1"/>
</dbReference>
<organism evidence="2 3">
    <name type="scientific">Massilia pinisoli</name>
    <dbReference type="NCBI Taxonomy" id="1772194"/>
    <lineage>
        <taxon>Bacteria</taxon>
        <taxon>Pseudomonadati</taxon>
        <taxon>Pseudomonadota</taxon>
        <taxon>Betaproteobacteria</taxon>
        <taxon>Burkholderiales</taxon>
        <taxon>Oxalobacteraceae</taxon>
        <taxon>Telluria group</taxon>
        <taxon>Massilia</taxon>
    </lineage>
</organism>
<reference evidence="2 3" key="1">
    <citation type="submission" date="2022-08" db="EMBL/GenBank/DDBJ databases">
        <title>Reclassification of Massilia species as members of the genera Telluria, Duganella, Pseudoduganella, Mokoshia gen. nov. and Zemynaea gen. nov. using orthogonal and non-orthogonal genome-based approaches.</title>
        <authorList>
            <person name="Bowman J.P."/>
        </authorList>
    </citation>
    <scope>NUCLEOTIDE SEQUENCE [LARGE SCALE GENOMIC DNA]</scope>
    <source>
        <strain evidence="2 3">JCM 31316</strain>
    </source>
</reference>
<gene>
    <name evidence="2" type="ORF">NX784_05005</name>
</gene>
<evidence type="ECO:0000313" key="2">
    <source>
        <dbReference type="EMBL" id="MCS0580940.1"/>
    </source>
</evidence>
<proteinExistence type="predicted"/>
<feature type="domain" description="N-acetyltransferase" evidence="1">
    <location>
        <begin position="8"/>
        <end position="147"/>
    </location>
</feature>
<dbReference type="Proteomes" id="UP001204151">
    <property type="component" value="Unassembled WGS sequence"/>
</dbReference>
<dbReference type="RefSeq" id="WP_258815566.1">
    <property type="nucleotide sequence ID" value="NZ_JANUGW010000003.1"/>
</dbReference>
<dbReference type="SUPFAM" id="SSF55729">
    <property type="entry name" value="Acyl-CoA N-acyltransferases (Nat)"/>
    <property type="match status" value="1"/>
</dbReference>
<accession>A0ABT1ZM27</accession>
<comment type="caution">
    <text evidence="2">The sequence shown here is derived from an EMBL/GenBank/DDBJ whole genome shotgun (WGS) entry which is preliminary data.</text>
</comment>
<dbReference type="InterPro" id="IPR000182">
    <property type="entry name" value="GNAT_dom"/>
</dbReference>
<sequence length="281" mass="29587">MTTRTTTIACRPMRETDLPAAHALSQAVRWPHRPDDWQFALRLGPGFVAEEDGAVVGTALCWHQGPHHGSLGLIIVSPAHQGKGIGRQLMRLVLDDLGDRCTLLNATKAGQPLYESLGFQAIGTLHQHQGIFTPPPAWAGPRARPASAADIPSIVALANRGTGMVRDELLKQLIGVADGAVLEQDGAVTGFSLIRPFGRGHVIGPVVAADAASAQALIATWRDVYAGAFVRVDVTGSSGLGEWLAQAGLAQVDTAVTMARNGVPARDDTLRQVAIVSQALC</sequence>
<dbReference type="EMBL" id="JANUGW010000003">
    <property type="protein sequence ID" value="MCS0580940.1"/>
    <property type="molecule type" value="Genomic_DNA"/>
</dbReference>
<dbReference type="InterPro" id="IPR052729">
    <property type="entry name" value="Acyl/Acetyltrans_Enzymes"/>
</dbReference>
<dbReference type="PROSITE" id="PS51186">
    <property type="entry name" value="GNAT"/>
    <property type="match status" value="1"/>
</dbReference>
<dbReference type="Pfam" id="PF18014">
    <property type="entry name" value="Acetyltransf_18"/>
    <property type="match status" value="1"/>
</dbReference>
<name>A0ABT1ZM27_9BURK</name>
<evidence type="ECO:0000259" key="1">
    <source>
        <dbReference type="PROSITE" id="PS51186"/>
    </source>
</evidence>
<dbReference type="InterPro" id="IPR041496">
    <property type="entry name" value="YitH/HolE_GNAT"/>
</dbReference>
<dbReference type="CDD" id="cd04301">
    <property type="entry name" value="NAT_SF"/>
    <property type="match status" value="1"/>
</dbReference>
<dbReference type="GO" id="GO:0016746">
    <property type="term" value="F:acyltransferase activity"/>
    <property type="evidence" value="ECO:0007669"/>
    <property type="project" value="UniProtKB-KW"/>
</dbReference>
<dbReference type="InterPro" id="IPR016181">
    <property type="entry name" value="Acyl_CoA_acyltransferase"/>
</dbReference>